<dbReference type="GO" id="GO:0030864">
    <property type="term" value="C:cortical actin cytoskeleton"/>
    <property type="evidence" value="ECO:0007669"/>
    <property type="project" value="UniProtKB-ARBA"/>
</dbReference>
<keyword evidence="1 5" id="KW-0728">SH3 domain</keyword>
<evidence type="ECO:0000256" key="2">
    <source>
        <dbReference type="ARBA" id="ARBA00022723"/>
    </source>
</evidence>
<dbReference type="PANTHER" id="PTHR15735">
    <property type="entry name" value="FCH AND DOUBLE SH3 DOMAINS PROTEIN"/>
    <property type="match status" value="1"/>
</dbReference>
<proteinExistence type="predicted"/>
<name>A0AAJ4XGY4_9BASI</name>
<dbReference type="PRINTS" id="PR00452">
    <property type="entry name" value="SH3DOMAIN"/>
</dbReference>
<dbReference type="Pfam" id="PF00018">
    <property type="entry name" value="SH3_1"/>
    <property type="match status" value="1"/>
</dbReference>
<dbReference type="SMART" id="SM00109">
    <property type="entry name" value="C1"/>
    <property type="match status" value="1"/>
</dbReference>
<keyword evidence="9" id="KW-1185">Reference proteome</keyword>
<dbReference type="InterPro" id="IPR020454">
    <property type="entry name" value="DAG/PE-bd"/>
</dbReference>
<evidence type="ECO:0000256" key="3">
    <source>
        <dbReference type="ARBA" id="ARBA00022833"/>
    </source>
</evidence>
<dbReference type="GO" id="GO:0046872">
    <property type="term" value="F:metal ion binding"/>
    <property type="evidence" value="ECO:0007669"/>
    <property type="project" value="UniProtKB-KW"/>
</dbReference>
<keyword evidence="4" id="KW-0175">Coiled coil</keyword>
<dbReference type="Pfam" id="PF25610">
    <property type="entry name" value="HR1_TOCA"/>
    <property type="match status" value="1"/>
</dbReference>
<dbReference type="SMART" id="SM00326">
    <property type="entry name" value="SH3"/>
    <property type="match status" value="2"/>
</dbReference>
<dbReference type="CDD" id="cd11912">
    <property type="entry name" value="SH3_Bzz1_1"/>
    <property type="match status" value="1"/>
</dbReference>
<dbReference type="InterPro" id="IPR002219">
    <property type="entry name" value="PKC_DAG/PE"/>
</dbReference>
<dbReference type="SUPFAM" id="SSF103657">
    <property type="entry name" value="BAR/IMD domain-like"/>
    <property type="match status" value="1"/>
</dbReference>
<dbReference type="Gene3D" id="1.20.1270.60">
    <property type="entry name" value="Arfaptin homology (AH) domain/BAR domain"/>
    <property type="match status" value="2"/>
</dbReference>
<feature type="domain" description="SH3" evidence="6">
    <location>
        <begin position="579"/>
        <end position="639"/>
    </location>
</feature>
<dbReference type="SMART" id="SM00055">
    <property type="entry name" value="FCH"/>
    <property type="match status" value="1"/>
</dbReference>
<evidence type="ECO:0000256" key="5">
    <source>
        <dbReference type="PROSITE-ProRule" id="PRU00192"/>
    </source>
</evidence>
<dbReference type="Gene3D" id="3.30.60.20">
    <property type="match status" value="1"/>
</dbReference>
<dbReference type="Pfam" id="PF00130">
    <property type="entry name" value="C1_1"/>
    <property type="match status" value="1"/>
</dbReference>
<evidence type="ECO:0000256" key="4">
    <source>
        <dbReference type="ARBA" id="ARBA00023054"/>
    </source>
</evidence>
<keyword evidence="2" id="KW-0479">Metal-binding</keyword>
<dbReference type="PROSITE" id="PS00479">
    <property type="entry name" value="ZF_DAG_PE_1"/>
    <property type="match status" value="1"/>
</dbReference>
<dbReference type="Gene3D" id="6.10.140.470">
    <property type="match status" value="1"/>
</dbReference>
<protein>
    <submittedName>
        <fullName evidence="8">Related to BZZ1 - Myo3/5p-Bee1p-Vrp1p actin assembly complex component</fullName>
    </submittedName>
</protein>
<gene>
    <name evidence="8" type="ORF">MEPE_00910</name>
</gene>
<dbReference type="PROSITE" id="PS50002">
    <property type="entry name" value="SH3"/>
    <property type="match status" value="2"/>
</dbReference>
<evidence type="ECO:0000313" key="8">
    <source>
        <dbReference type="EMBL" id="SNX82204.1"/>
    </source>
</evidence>
<dbReference type="Pfam" id="PF14604">
    <property type="entry name" value="SH3_9"/>
    <property type="match status" value="1"/>
</dbReference>
<evidence type="ECO:0000256" key="1">
    <source>
        <dbReference type="ARBA" id="ARBA00022443"/>
    </source>
</evidence>
<feature type="domain" description="SH3" evidence="6">
    <location>
        <begin position="492"/>
        <end position="554"/>
    </location>
</feature>
<sequence length="639" mass="69878">MTDSAIEFGHQLPDQLPTIAAALSAQLSLESDVASFLAERAALERDYAAKLQSLVRKYREKKAKRDQDISVGPTPTIEWKHAQSTLATHITELYSTHDASAADHSTLAASLDYREKTYSDKDKAKSKYDELCHELDSHRQKRDKAEAGDKHIDRAAKAFQSSEMDMWNGKNSYLIHIAVSNSAKQRFYRKDLPAVQNSLQSLWTLSTHRFVDSTAQAESIIAAHHELLAKKHRDLETKASGVDPSQDQKLFADHNQQRWQEPSGWSFEPCVGFFDTSEMSTEPPAVILLQNRLIRCRARIAELEPLVEAKSNEVSGLKKLRDAYQENQTLGNPDEVMDNLFEAARMLFGFEIELHNLESEVDAIVANVGENQGQAKPHRFKSAAFGIPTTCHFCGDKIWGLASKGSVCKPCGYTVHQKCELKVPPECKAAPGYGVAAGMDPPRSSGTFCRSNRSSALLAGDKLERTSSSATAVTSSSRSSAAQLHQAITSSAQGQSGKVIYAFEASSRFELSVAEGEAVKLLKDDVDGTGWIKVRAGVGREGLVPTSYCDFKSETGSTAAEAQDAGYSGNSTGDGSAQGNGQFVKALYDYTAQGDDEIEFSVGEYLELTSTGFSYADGWCEGVKDGQKGIFPSNYVEQI</sequence>
<dbReference type="InterPro" id="IPR027267">
    <property type="entry name" value="AH/BAR_dom_sf"/>
</dbReference>
<dbReference type="GO" id="GO:0030036">
    <property type="term" value="P:actin cytoskeleton organization"/>
    <property type="evidence" value="ECO:0007669"/>
    <property type="project" value="UniProtKB-ARBA"/>
</dbReference>
<dbReference type="InterPro" id="IPR035459">
    <property type="entry name" value="Bzz1_SH3_1"/>
</dbReference>
<dbReference type="InterPro" id="IPR001060">
    <property type="entry name" value="FCH_dom"/>
</dbReference>
<dbReference type="AlphaFoldDB" id="A0AAJ4XGY4"/>
<accession>A0AAJ4XGY4</accession>
<keyword evidence="3" id="KW-0862">Zinc</keyword>
<dbReference type="PROSITE" id="PS50081">
    <property type="entry name" value="ZF_DAG_PE_2"/>
    <property type="match status" value="1"/>
</dbReference>
<reference evidence="8" key="1">
    <citation type="submission" date="2023-10" db="EMBL/GenBank/DDBJ databases">
        <authorList>
            <person name="Guldener U."/>
        </authorList>
    </citation>
    <scope>NUCLEOTIDE SEQUENCE</scope>
    <source>
        <strain evidence="8">Mp4</strain>
    </source>
</reference>
<dbReference type="InterPro" id="IPR001452">
    <property type="entry name" value="SH3_domain"/>
</dbReference>
<dbReference type="InterPro" id="IPR046349">
    <property type="entry name" value="C1-like_sf"/>
</dbReference>
<dbReference type="Gene3D" id="2.30.30.40">
    <property type="entry name" value="SH3 Domains"/>
    <property type="match status" value="2"/>
</dbReference>
<dbReference type="GO" id="GO:0030833">
    <property type="term" value="P:regulation of actin filament polymerization"/>
    <property type="evidence" value="ECO:0007669"/>
    <property type="project" value="TreeGrafter"/>
</dbReference>
<feature type="domain" description="Phorbol-ester/DAG-type" evidence="7">
    <location>
        <begin position="377"/>
        <end position="427"/>
    </location>
</feature>
<organism evidence="8 9">
    <name type="scientific">Melanopsichium pennsylvanicum</name>
    <dbReference type="NCBI Taxonomy" id="63383"/>
    <lineage>
        <taxon>Eukaryota</taxon>
        <taxon>Fungi</taxon>
        <taxon>Dikarya</taxon>
        <taxon>Basidiomycota</taxon>
        <taxon>Ustilaginomycotina</taxon>
        <taxon>Ustilaginomycetes</taxon>
        <taxon>Ustilaginales</taxon>
        <taxon>Ustilaginaceae</taxon>
        <taxon>Melanopsichium</taxon>
    </lineage>
</organism>
<dbReference type="Proteomes" id="UP001294444">
    <property type="component" value="Unassembled WGS sequence"/>
</dbReference>
<dbReference type="CDD" id="cd20824">
    <property type="entry name" value="C1_SpBZZ1-like"/>
    <property type="match status" value="1"/>
</dbReference>
<dbReference type="PANTHER" id="PTHR15735:SF21">
    <property type="entry name" value="PROTEIN NERVOUS WRECK"/>
    <property type="match status" value="1"/>
</dbReference>
<dbReference type="EMBL" id="OAPG01000002">
    <property type="protein sequence ID" value="SNX82204.1"/>
    <property type="molecule type" value="Genomic_DNA"/>
</dbReference>
<dbReference type="SUPFAM" id="SSF57889">
    <property type="entry name" value="Cysteine-rich domain"/>
    <property type="match status" value="1"/>
</dbReference>
<evidence type="ECO:0000259" key="6">
    <source>
        <dbReference type="PROSITE" id="PS50002"/>
    </source>
</evidence>
<comment type="caution">
    <text evidence="8">The sequence shown here is derived from an EMBL/GenBank/DDBJ whole genome shotgun (WGS) entry which is preliminary data.</text>
</comment>
<dbReference type="InterPro" id="IPR057870">
    <property type="entry name" value="HR1_TOCA"/>
</dbReference>
<dbReference type="Pfam" id="PF00611">
    <property type="entry name" value="FCH"/>
    <property type="match status" value="1"/>
</dbReference>
<evidence type="ECO:0000259" key="7">
    <source>
        <dbReference type="PROSITE" id="PS50081"/>
    </source>
</evidence>
<dbReference type="PRINTS" id="PR00008">
    <property type="entry name" value="DAGPEDOMAIN"/>
</dbReference>
<dbReference type="SUPFAM" id="SSF50044">
    <property type="entry name" value="SH3-domain"/>
    <property type="match status" value="2"/>
</dbReference>
<dbReference type="InterPro" id="IPR036028">
    <property type="entry name" value="SH3-like_dom_sf"/>
</dbReference>
<evidence type="ECO:0000313" key="9">
    <source>
        <dbReference type="Proteomes" id="UP001294444"/>
    </source>
</evidence>